<evidence type="ECO:0000256" key="2">
    <source>
        <dbReference type="ARBA" id="ARBA00005989"/>
    </source>
</evidence>
<protein>
    <recommendedName>
        <fullName evidence="4">Imelysin-like domain-containing protein</fullName>
    </recommendedName>
</protein>
<dbReference type="Gene3D" id="1.20.1420.20">
    <property type="entry name" value="M75 peptidase, HXXE motif"/>
    <property type="match status" value="1"/>
</dbReference>
<reference evidence="5" key="1">
    <citation type="journal article" date="2019" name="Microbiol. Resour. Announc.">
        <title>Complete Genome Sequence of Rubrobacter xylanophilus Strain AA3-22, Isolated from Arima Onsen in Japan.</title>
        <authorList>
            <person name="Tomariguchi N."/>
            <person name="Miyazaki K."/>
        </authorList>
    </citation>
    <scope>NUCLEOTIDE SEQUENCE [LARGE SCALE GENOMIC DNA]</scope>
    <source>
        <strain evidence="5">AA3-22</strain>
    </source>
</reference>
<evidence type="ECO:0000256" key="1">
    <source>
        <dbReference type="ARBA" id="ARBA00004196"/>
    </source>
</evidence>
<dbReference type="CDD" id="cd14656">
    <property type="entry name" value="Imelysin-like_EfeO"/>
    <property type="match status" value="1"/>
</dbReference>
<sequence length="294" mass="32752">MRRTLLPLALVALVLAAGCGGRQIVSSEREVTGGETTAETTGGETTALQISSSPELEEAARGYKEYVATQSTLLADRTEEFVDAVLAGDVERAKELYGPARVPWERIEPVAAQLGEYDPRIDAREGDVPDDEWGGFHRIEKALWVRGTTEGQEEYARRLLRDVRNLQGAIEELELRPVDLVTGSVELLNEVSGSKITGEEERYSHTDLYDIWANVQGSEAAFERLKPALEKEDPALVEEVEAGFDEVYAELERYRRGDGWVSYTKLGEEERRRLSQKVDALAEPLSRVGKVLEE</sequence>
<keyword evidence="3" id="KW-0732">Signal</keyword>
<dbReference type="EMBL" id="AP019791">
    <property type="protein sequence ID" value="BBL78632.1"/>
    <property type="molecule type" value="Genomic_DNA"/>
</dbReference>
<evidence type="ECO:0000313" key="6">
    <source>
        <dbReference type="Proteomes" id="UP000318065"/>
    </source>
</evidence>
<dbReference type="PROSITE" id="PS51257">
    <property type="entry name" value="PROKAR_LIPOPROTEIN"/>
    <property type="match status" value="1"/>
</dbReference>
<feature type="domain" description="Imelysin-like" evidence="4">
    <location>
        <begin position="60"/>
        <end position="287"/>
    </location>
</feature>
<dbReference type="Pfam" id="PF09375">
    <property type="entry name" value="Peptidase_M75"/>
    <property type="match status" value="1"/>
</dbReference>
<comment type="subcellular location">
    <subcellularLocation>
        <location evidence="1">Cell envelope</location>
    </subcellularLocation>
</comment>
<dbReference type="PANTHER" id="PTHR39192:SF1">
    <property type="entry name" value="IRON UPTAKE SYSTEM COMPONENT EFEO"/>
    <property type="match status" value="1"/>
</dbReference>
<evidence type="ECO:0000256" key="3">
    <source>
        <dbReference type="ARBA" id="ARBA00022729"/>
    </source>
</evidence>
<evidence type="ECO:0000313" key="5">
    <source>
        <dbReference type="EMBL" id="BBL78632.1"/>
    </source>
</evidence>
<organism evidence="5 6">
    <name type="scientific">Rubrobacter xylanophilus</name>
    <dbReference type="NCBI Taxonomy" id="49319"/>
    <lineage>
        <taxon>Bacteria</taxon>
        <taxon>Bacillati</taxon>
        <taxon>Actinomycetota</taxon>
        <taxon>Rubrobacteria</taxon>
        <taxon>Rubrobacterales</taxon>
        <taxon>Rubrobacteraceae</taxon>
        <taxon>Rubrobacter</taxon>
    </lineage>
</organism>
<dbReference type="NCBIfam" id="NF041757">
    <property type="entry name" value="EfeO"/>
    <property type="match status" value="1"/>
</dbReference>
<dbReference type="GO" id="GO:0030313">
    <property type="term" value="C:cell envelope"/>
    <property type="evidence" value="ECO:0007669"/>
    <property type="project" value="UniProtKB-SubCell"/>
</dbReference>
<comment type="similarity">
    <text evidence="2">Belongs to the EfeM/EfeO family.</text>
</comment>
<proteinExistence type="inferred from homology"/>
<dbReference type="InterPro" id="IPR018976">
    <property type="entry name" value="Imelysin-like"/>
</dbReference>
<dbReference type="InterPro" id="IPR034981">
    <property type="entry name" value="Imelysin-like_EfeO/Algp7"/>
</dbReference>
<dbReference type="Proteomes" id="UP000318065">
    <property type="component" value="Chromosome"/>
</dbReference>
<dbReference type="InterPro" id="IPR038352">
    <property type="entry name" value="Imelysin_sf"/>
</dbReference>
<accession>A0A510HF97</accession>
<dbReference type="RefSeq" id="WP_172620627.1">
    <property type="nucleotide sequence ID" value="NZ_AP019791.1"/>
</dbReference>
<evidence type="ECO:0000259" key="4">
    <source>
        <dbReference type="Pfam" id="PF09375"/>
    </source>
</evidence>
<keyword evidence="6" id="KW-1185">Reference proteome</keyword>
<dbReference type="AlphaFoldDB" id="A0A510HF97"/>
<dbReference type="InterPro" id="IPR053377">
    <property type="entry name" value="Iron_uptake_EfeM/EfeO"/>
</dbReference>
<name>A0A510HF97_9ACTN</name>
<gene>
    <name evidence="5" type="ORF">RxyAA322_04860</name>
</gene>
<dbReference type="InterPro" id="IPR050894">
    <property type="entry name" value="EfeM/EfeO_iron_uptake"/>
</dbReference>
<dbReference type="PANTHER" id="PTHR39192">
    <property type="entry name" value="IRON UPTAKE SYSTEM COMPONENT EFEO"/>
    <property type="match status" value="1"/>
</dbReference>